<dbReference type="PROSITE" id="PS50011">
    <property type="entry name" value="PROTEIN_KINASE_DOM"/>
    <property type="match status" value="1"/>
</dbReference>
<gene>
    <name evidence="3" type="ORF">AMORRO_LOCUS1322</name>
</gene>
<dbReference type="Proteomes" id="UP000789342">
    <property type="component" value="Unassembled WGS sequence"/>
</dbReference>
<dbReference type="CDD" id="cd14014">
    <property type="entry name" value="STKc_PknB_like"/>
    <property type="match status" value="1"/>
</dbReference>
<evidence type="ECO:0000259" key="2">
    <source>
        <dbReference type="PROSITE" id="PS50011"/>
    </source>
</evidence>
<dbReference type="Gene3D" id="1.25.40.20">
    <property type="entry name" value="Ankyrin repeat-containing domain"/>
    <property type="match status" value="1"/>
</dbReference>
<keyword evidence="4" id="KW-1185">Reference proteome</keyword>
<dbReference type="PANTHER" id="PTHR44329">
    <property type="entry name" value="SERINE/THREONINE-PROTEIN KINASE TNNI3K-RELATED"/>
    <property type="match status" value="1"/>
</dbReference>
<dbReference type="SUPFAM" id="SSF56112">
    <property type="entry name" value="Protein kinase-like (PK-like)"/>
    <property type="match status" value="1"/>
</dbReference>
<proteinExistence type="predicted"/>
<dbReference type="EMBL" id="CAJVPV010000489">
    <property type="protein sequence ID" value="CAG8459412.1"/>
    <property type="molecule type" value="Genomic_DNA"/>
</dbReference>
<evidence type="ECO:0000313" key="4">
    <source>
        <dbReference type="Proteomes" id="UP000789342"/>
    </source>
</evidence>
<dbReference type="InterPro" id="IPR001245">
    <property type="entry name" value="Ser-Thr/Tyr_kinase_cat_dom"/>
</dbReference>
<dbReference type="AlphaFoldDB" id="A0A9N8VSU7"/>
<protein>
    <submittedName>
        <fullName evidence="3">12642_t:CDS:1</fullName>
    </submittedName>
</protein>
<feature type="domain" description="Protein kinase" evidence="2">
    <location>
        <begin position="25"/>
        <end position="269"/>
    </location>
</feature>
<accession>A0A9N8VSU7</accession>
<sequence length="851" mass="96152">MSSLKDSFKIAIDYGFIKSFDYKAFENCKPIARGAFGTVHKAYFRNIEKNVALKSLHYDETDDEHFYNDFIRELQNISAVNYSDNVVKFLGISLDHLTDTHYLVLEYAEDGDLRSYLPSSSHFDLSKKKNLFEQHSKNILVHRGRLLIADLGLSKPLDKNLNSSYSVAGGTFAYSDPQYLKNPEHYKRHKASDIYSVGVLLWELSSGKTPFNNKPLMETLTMISNGVRETPVNGTPLAYIQIYTKAWVDDPEKRPTIGEIQLDLRNIQMEPVHYDNSAGPILEATNETIIDSGDLVTFRPEDYNSGSLNTVGPLSNSIWSTGFDSIMHEKNTSEDNAGRRDVLANTISNPTQVNSHGSYHQIKIPNGYTQVNSHGSYNRVSLSSGYNPLSGSTQVNLLDSPTQINPTQVNPLSVPTQVNPLSISAQMKSLSIPTQVKSLSIPTQVKSLSIPTQVNPLNIPTQVNPLNIPTQVNPLSGPTQANPLRILTQANLTSGNVLVNAHAQSNVNVHRDQTKSDASTSSPVKGETLNNSSNNLILPPDNSPISKSDENKDDRNQNYYHSCEETLKKIEELHYSNRDFEDSIRRGSSVCDAHLHVALGDIQGLKWHLDNGSSAVDYYGSFMEKIMLYNFALKYCNAEKIMLVLETLKPYHSGYPFYPKMEYLLNNSYFKNTRGLIESKKIMRWFVDEGYDINSKNVNSMYTLYDTLHQAVDRNLYYEIIYIYLENKFDPNNPYNASIPNLLFFGIQEKYSKVTLELILDFGVNKKTKNDKGMNALAFATKLKNMDAMECLLENGLEFSESQSLKDAIKYCDIWGKEKTYLKSWQGKEGESKRLRAENSHFLKQLRSLKK</sequence>
<dbReference type="GO" id="GO:0005524">
    <property type="term" value="F:ATP binding"/>
    <property type="evidence" value="ECO:0007669"/>
    <property type="project" value="InterPro"/>
</dbReference>
<comment type="caution">
    <text evidence="3">The sequence shown here is derived from an EMBL/GenBank/DDBJ whole genome shotgun (WGS) entry which is preliminary data.</text>
</comment>
<feature type="compositionally biased region" description="Low complexity" evidence="1">
    <location>
        <begin position="529"/>
        <end position="545"/>
    </location>
</feature>
<organism evidence="3 4">
    <name type="scientific">Acaulospora morrowiae</name>
    <dbReference type="NCBI Taxonomy" id="94023"/>
    <lineage>
        <taxon>Eukaryota</taxon>
        <taxon>Fungi</taxon>
        <taxon>Fungi incertae sedis</taxon>
        <taxon>Mucoromycota</taxon>
        <taxon>Glomeromycotina</taxon>
        <taxon>Glomeromycetes</taxon>
        <taxon>Diversisporales</taxon>
        <taxon>Acaulosporaceae</taxon>
        <taxon>Acaulospora</taxon>
    </lineage>
</organism>
<evidence type="ECO:0000313" key="3">
    <source>
        <dbReference type="EMBL" id="CAG8459412.1"/>
    </source>
</evidence>
<dbReference type="InterPro" id="IPR036770">
    <property type="entry name" value="Ankyrin_rpt-contain_sf"/>
</dbReference>
<dbReference type="Gene3D" id="1.10.510.10">
    <property type="entry name" value="Transferase(Phosphotransferase) domain 1"/>
    <property type="match status" value="1"/>
</dbReference>
<dbReference type="SUPFAM" id="SSF48403">
    <property type="entry name" value="Ankyrin repeat"/>
    <property type="match status" value="1"/>
</dbReference>
<evidence type="ECO:0000256" key="1">
    <source>
        <dbReference type="SAM" id="MobiDB-lite"/>
    </source>
</evidence>
<name>A0A9N8VSU7_9GLOM</name>
<feature type="compositionally biased region" description="Basic and acidic residues" evidence="1">
    <location>
        <begin position="547"/>
        <end position="557"/>
    </location>
</feature>
<dbReference type="Pfam" id="PF07714">
    <property type="entry name" value="PK_Tyr_Ser-Thr"/>
    <property type="match status" value="2"/>
</dbReference>
<feature type="region of interest" description="Disordered" evidence="1">
    <location>
        <begin position="506"/>
        <end position="557"/>
    </location>
</feature>
<dbReference type="GO" id="GO:0004674">
    <property type="term" value="F:protein serine/threonine kinase activity"/>
    <property type="evidence" value="ECO:0007669"/>
    <property type="project" value="TreeGrafter"/>
</dbReference>
<reference evidence="3" key="1">
    <citation type="submission" date="2021-06" db="EMBL/GenBank/DDBJ databases">
        <authorList>
            <person name="Kallberg Y."/>
            <person name="Tangrot J."/>
            <person name="Rosling A."/>
        </authorList>
    </citation>
    <scope>NUCLEOTIDE SEQUENCE</scope>
    <source>
        <strain evidence="3">CL551</strain>
    </source>
</reference>
<dbReference type="InterPro" id="IPR000719">
    <property type="entry name" value="Prot_kinase_dom"/>
</dbReference>
<dbReference type="InterPro" id="IPR051681">
    <property type="entry name" value="Ser/Thr_Kinases-Pseudokinases"/>
</dbReference>
<dbReference type="OrthoDB" id="2442332at2759"/>
<dbReference type="InterPro" id="IPR011009">
    <property type="entry name" value="Kinase-like_dom_sf"/>
</dbReference>